<feature type="compositionally biased region" description="Basic and acidic residues" evidence="1">
    <location>
        <begin position="1"/>
        <end position="15"/>
    </location>
</feature>
<feature type="compositionally biased region" description="Basic and acidic residues" evidence="1">
    <location>
        <begin position="27"/>
        <end position="44"/>
    </location>
</feature>
<keyword evidence="3" id="KW-1185">Reference proteome</keyword>
<organism evidence="2 3">
    <name type="scientific">Musa troglodytarum</name>
    <name type="common">fe'i banana</name>
    <dbReference type="NCBI Taxonomy" id="320322"/>
    <lineage>
        <taxon>Eukaryota</taxon>
        <taxon>Viridiplantae</taxon>
        <taxon>Streptophyta</taxon>
        <taxon>Embryophyta</taxon>
        <taxon>Tracheophyta</taxon>
        <taxon>Spermatophyta</taxon>
        <taxon>Magnoliopsida</taxon>
        <taxon>Liliopsida</taxon>
        <taxon>Zingiberales</taxon>
        <taxon>Musaceae</taxon>
        <taxon>Musa</taxon>
    </lineage>
</organism>
<name>A0A9E7GDX7_9LILI</name>
<protein>
    <submittedName>
        <fullName evidence="2">Uncharacterized protein</fullName>
    </submittedName>
</protein>
<feature type="region of interest" description="Disordered" evidence="1">
    <location>
        <begin position="1"/>
        <end position="44"/>
    </location>
</feature>
<evidence type="ECO:0000313" key="2">
    <source>
        <dbReference type="EMBL" id="URE13331.1"/>
    </source>
</evidence>
<gene>
    <name evidence="2" type="ORF">MUK42_19380</name>
</gene>
<dbReference type="AlphaFoldDB" id="A0A9E7GDX7"/>
<evidence type="ECO:0000313" key="3">
    <source>
        <dbReference type="Proteomes" id="UP001055439"/>
    </source>
</evidence>
<sequence>MDCESLELRREKNWDGGKPTASNRKARREEMDRRMGEERPGSDCARRVAALAGKTRKAATAAKAW</sequence>
<proteinExistence type="predicted"/>
<accession>A0A9E7GDX7</accession>
<evidence type="ECO:0000256" key="1">
    <source>
        <dbReference type="SAM" id="MobiDB-lite"/>
    </source>
</evidence>
<reference evidence="2" key="1">
    <citation type="submission" date="2022-05" db="EMBL/GenBank/DDBJ databases">
        <title>The Musa troglodytarum L. genome provides insights into the mechanism of non-climacteric behaviour and enrichment of carotenoids.</title>
        <authorList>
            <person name="Wang J."/>
        </authorList>
    </citation>
    <scope>NUCLEOTIDE SEQUENCE</scope>
    <source>
        <tissue evidence="2">Leaf</tissue>
    </source>
</reference>
<dbReference type="Proteomes" id="UP001055439">
    <property type="component" value="Chromosome 6"/>
</dbReference>
<dbReference type="EMBL" id="CP097508">
    <property type="protein sequence ID" value="URE13331.1"/>
    <property type="molecule type" value="Genomic_DNA"/>
</dbReference>